<evidence type="ECO:0000256" key="3">
    <source>
        <dbReference type="ARBA" id="ARBA00022729"/>
    </source>
</evidence>
<organism evidence="5 6">
    <name type="scientific">Vibrio maritimus</name>
    <dbReference type="NCBI Taxonomy" id="990268"/>
    <lineage>
        <taxon>Bacteria</taxon>
        <taxon>Pseudomonadati</taxon>
        <taxon>Pseudomonadota</taxon>
        <taxon>Gammaproteobacteria</taxon>
        <taxon>Vibrionales</taxon>
        <taxon>Vibrionaceae</taxon>
        <taxon>Vibrio</taxon>
    </lineage>
</organism>
<keyword evidence="2" id="KW-0813">Transport</keyword>
<dbReference type="AlphaFoldDB" id="A0A090TED4"/>
<name>A0A090TED4_9VIBR</name>
<evidence type="ECO:0000256" key="4">
    <source>
        <dbReference type="ARBA" id="ARBA00022927"/>
    </source>
</evidence>
<gene>
    <name evidence="5" type="ORF">JCM19240_224</name>
</gene>
<dbReference type="Proteomes" id="UP000029224">
    <property type="component" value="Unassembled WGS sequence"/>
</dbReference>
<sequence>MPPEPQSVEWQAHRAELNALTQYKASGKLGYISPEQRQTLNFYWTYSANLTKFALPPSLAKRSSTLRPRPMVRL</sequence>
<keyword evidence="4" id="KW-0653">Protein transport</keyword>
<reference evidence="5 6" key="2">
    <citation type="submission" date="2014-09" db="EMBL/GenBank/DDBJ databases">
        <authorList>
            <consortium name="NBRP consortium"/>
            <person name="Sawabe T."/>
            <person name="Meirelles P."/>
            <person name="Nakanishi M."/>
            <person name="Sayaka M."/>
            <person name="Hattori M."/>
            <person name="Ohkuma M."/>
        </authorList>
    </citation>
    <scope>NUCLEOTIDE SEQUENCE [LARGE SCALE GENOMIC DNA]</scope>
    <source>
        <strain evidence="5 6">JCM 19240</strain>
    </source>
</reference>
<evidence type="ECO:0000313" key="5">
    <source>
        <dbReference type="EMBL" id="GAL38251.1"/>
    </source>
</evidence>
<comment type="subunit">
    <text evidence="1">Monomer.</text>
</comment>
<reference evidence="5 6" key="1">
    <citation type="submission" date="2014-09" db="EMBL/GenBank/DDBJ databases">
        <title>Vibrio maritimus JCM 19240. (C210) whole genome shotgun sequence.</title>
        <authorList>
            <person name="Sawabe T."/>
            <person name="Meirelles P."/>
            <person name="Nakanishi M."/>
            <person name="Sayaka M."/>
            <person name="Hattori M."/>
            <person name="Ohkuma M."/>
        </authorList>
    </citation>
    <scope>NUCLEOTIDE SEQUENCE [LARGE SCALE GENOMIC DNA]</scope>
    <source>
        <strain evidence="5 6">JCM 19240</strain>
    </source>
</reference>
<dbReference type="SUPFAM" id="SSF89392">
    <property type="entry name" value="Prokaryotic lipoproteins and lipoprotein localization factors"/>
    <property type="match status" value="1"/>
</dbReference>
<comment type="caution">
    <text evidence="5">The sequence shown here is derived from an EMBL/GenBank/DDBJ whole genome shotgun (WGS) entry which is preliminary data.</text>
</comment>
<accession>A0A090TED4</accession>
<keyword evidence="6" id="KW-1185">Reference proteome</keyword>
<evidence type="ECO:0000313" key="6">
    <source>
        <dbReference type="Proteomes" id="UP000029224"/>
    </source>
</evidence>
<keyword evidence="5" id="KW-0449">Lipoprotein</keyword>
<dbReference type="EMBL" id="BBMT01000032">
    <property type="protein sequence ID" value="GAL38251.1"/>
    <property type="molecule type" value="Genomic_DNA"/>
</dbReference>
<keyword evidence="3" id="KW-0732">Signal</keyword>
<dbReference type="GO" id="GO:0015031">
    <property type="term" value="P:protein transport"/>
    <property type="evidence" value="ECO:0007669"/>
    <property type="project" value="UniProtKB-KW"/>
</dbReference>
<evidence type="ECO:0000256" key="1">
    <source>
        <dbReference type="ARBA" id="ARBA00011245"/>
    </source>
</evidence>
<proteinExistence type="predicted"/>
<dbReference type="Gene3D" id="2.50.20.10">
    <property type="entry name" value="Lipoprotein localisation LolA/LolB/LppX"/>
    <property type="match status" value="1"/>
</dbReference>
<dbReference type="InterPro" id="IPR029046">
    <property type="entry name" value="LolA/LolB/LppX"/>
</dbReference>
<protein>
    <submittedName>
        <fullName evidence="5">Outer membrane lipoprotein LolB</fullName>
    </submittedName>
</protein>
<evidence type="ECO:0000256" key="2">
    <source>
        <dbReference type="ARBA" id="ARBA00022448"/>
    </source>
</evidence>